<reference evidence="2" key="8">
    <citation type="journal article" date="2005" name="Science">
        <title>Antisense Transcription in the Mammalian Transcriptome.</title>
        <authorList>
            <consortium name="RIKEN Genome Exploration Research Group and Genome Science Group (Genome Network Project Core Group) and the FANTOM Consortium"/>
        </authorList>
    </citation>
    <scope>NUCLEOTIDE SEQUENCE</scope>
    <source>
        <strain evidence="2">C57BL/6J</strain>
        <tissue evidence="2">Head</tissue>
    </source>
</reference>
<name>Q3V208_MOUSE</name>
<dbReference type="AlphaFoldDB" id="Q3V208"/>
<proteinExistence type="evidence at transcript level"/>
<dbReference type="MGI" id="MGI:3641994">
    <property type="gene designation" value="3110082J24Rik"/>
</dbReference>
<reference evidence="2" key="6">
    <citation type="submission" date="2004-03" db="EMBL/GenBank/DDBJ databases">
        <authorList>
            <person name="Arakawa T."/>
            <person name="Carninci P."/>
            <person name="Fukuda S."/>
            <person name="Hashizume W."/>
            <person name="Hayashida K."/>
            <person name="Hori F."/>
            <person name="Iida J."/>
            <person name="Imamura K."/>
            <person name="Imotani K."/>
            <person name="Itoh M."/>
            <person name="Kanagawa S."/>
            <person name="Kawai J."/>
            <person name="Kojima M."/>
            <person name="Konno H."/>
            <person name="Murata M."/>
            <person name="Nakamura M."/>
            <person name="Ninomiya N."/>
            <person name="Nishiyori H."/>
            <person name="Nomura K."/>
            <person name="Ohno M."/>
            <person name="Sakazume N."/>
            <person name="Sano H."/>
            <person name="Sasaki D."/>
            <person name="Shibata K."/>
            <person name="Shiraki T."/>
            <person name="Tagami M."/>
            <person name="Tagami Y."/>
            <person name="Waki K."/>
            <person name="Watahiki A."/>
            <person name="Muramatsu M."/>
            <person name="Hayashizaki Y."/>
        </authorList>
    </citation>
    <scope>NUCLEOTIDE SEQUENCE</scope>
    <source>
        <strain evidence="2">C57BL/6J</strain>
        <tissue evidence="2">Head</tissue>
    </source>
</reference>
<gene>
    <name evidence="3" type="primary">3110082J24Rik</name>
</gene>
<reference evidence="2" key="7">
    <citation type="journal article" date="2005" name="Science">
        <title>The Transcriptional Landscape of the Mammalian Genome.</title>
        <authorList>
            <consortium name="The FANTOM Consortium"/>
            <consortium name="Riken Genome Exploration Research Group and Genome Science Group (Genome Network Project Core Group)"/>
        </authorList>
    </citation>
    <scope>NUCLEOTIDE SEQUENCE</scope>
    <source>
        <strain evidence="2">C57BL/6J</strain>
        <tissue evidence="2">Head</tissue>
    </source>
</reference>
<reference evidence="2" key="4">
    <citation type="journal article" date="2001" name="Nature">
        <title>Functional annotation of a full-length mouse cDNA collection.</title>
        <authorList>
            <consortium name="The RIKEN Genome Exploration Research Group Phase II Team and the FANTOM Consortium"/>
        </authorList>
    </citation>
    <scope>NUCLEOTIDE SEQUENCE</scope>
    <source>
        <strain evidence="2">C57BL/6J</strain>
        <tissue evidence="2">Head</tissue>
    </source>
</reference>
<evidence type="ECO:0000313" key="2">
    <source>
        <dbReference type="EMBL" id="BAE20991.1"/>
    </source>
</evidence>
<evidence type="ECO:0000256" key="1">
    <source>
        <dbReference type="SAM" id="MobiDB-lite"/>
    </source>
</evidence>
<dbReference type="BioGRID-ORCS" id="433868">
    <property type="hits" value="2 hits in 77 CRISPR screens"/>
</dbReference>
<reference evidence="2" key="5">
    <citation type="journal article" date="2002" name="Nature">
        <title>Analysis of the mouse transcriptome based on functional annotation of 60,770 full-length cDNAs.</title>
        <authorList>
            <consortium name="The FANTOM Consortium and the RIKEN Genome Exploration Research Group Phase I and II Team"/>
        </authorList>
    </citation>
    <scope>NUCLEOTIDE SEQUENCE</scope>
    <source>
        <strain evidence="2">C57BL/6J</strain>
        <tissue evidence="2">Head</tissue>
    </source>
</reference>
<accession>Q3V208</accession>
<feature type="compositionally biased region" description="Basic and acidic residues" evidence="1">
    <location>
        <begin position="143"/>
        <end position="167"/>
    </location>
</feature>
<dbReference type="EMBL" id="AK132123">
    <property type="protein sequence ID" value="BAE20991.1"/>
    <property type="molecule type" value="mRNA"/>
</dbReference>
<evidence type="ECO:0000313" key="3">
    <source>
        <dbReference type="MGI" id="MGI:3641994"/>
    </source>
</evidence>
<organism evidence="2">
    <name type="scientific">Mus musculus</name>
    <name type="common">Mouse</name>
    <dbReference type="NCBI Taxonomy" id="10090"/>
    <lineage>
        <taxon>Eukaryota</taxon>
        <taxon>Metazoa</taxon>
        <taxon>Chordata</taxon>
        <taxon>Craniata</taxon>
        <taxon>Vertebrata</taxon>
        <taxon>Euteleostomi</taxon>
        <taxon>Mammalia</taxon>
        <taxon>Eutheria</taxon>
        <taxon>Euarchontoglires</taxon>
        <taxon>Glires</taxon>
        <taxon>Rodentia</taxon>
        <taxon>Myomorpha</taxon>
        <taxon>Muroidea</taxon>
        <taxon>Muridae</taxon>
        <taxon>Murinae</taxon>
        <taxon>Mus</taxon>
        <taxon>Mus</taxon>
    </lineage>
</organism>
<feature type="region of interest" description="Disordered" evidence="1">
    <location>
        <begin position="1"/>
        <end position="167"/>
    </location>
</feature>
<protein>
    <submittedName>
        <fullName evidence="2">Uncharacterized protein</fullName>
    </submittedName>
</protein>
<reference evidence="2" key="1">
    <citation type="journal article" date="1999" name="Methods Enzymol.">
        <title>High-efficiency full-length cDNA cloning.</title>
        <authorList>
            <person name="Carninci P."/>
            <person name="Hayashizaki Y."/>
        </authorList>
    </citation>
    <scope>NUCLEOTIDE SEQUENCE</scope>
    <source>
        <strain evidence="2">C57BL/6J</strain>
        <tissue evidence="2">Head</tissue>
    </source>
</reference>
<reference evidence="2" key="3">
    <citation type="journal article" date="2000" name="Genome Res.">
        <title>RIKEN integrated sequence analysis (RISA) system--384-format sequencing pipeline with 384 multicapillary sequencer.</title>
        <authorList>
            <person name="Shibata K."/>
            <person name="Itoh M."/>
            <person name="Aizawa K."/>
            <person name="Nagaoka S."/>
            <person name="Sasaki N."/>
            <person name="Carninci P."/>
            <person name="Konno H."/>
            <person name="Akiyama J."/>
            <person name="Nishi K."/>
            <person name="Kitsunai T."/>
            <person name="Tashiro H."/>
            <person name="Itoh M."/>
            <person name="Sumi N."/>
            <person name="Ishii Y."/>
            <person name="Nakamura S."/>
            <person name="Hazama M."/>
            <person name="Nishine T."/>
            <person name="Harada A."/>
            <person name="Yamamoto R."/>
            <person name="Matsumoto H."/>
            <person name="Sakaguchi S."/>
            <person name="Ikegami T."/>
            <person name="Kashiwagi K."/>
            <person name="Fujiwake S."/>
            <person name="Inoue K."/>
            <person name="Togawa Y."/>
            <person name="Izawa M."/>
            <person name="Ohara E."/>
            <person name="Watahiki M."/>
            <person name="Yoneda Y."/>
            <person name="Ishikawa T."/>
            <person name="Ozawa K."/>
            <person name="Tanaka T."/>
            <person name="Matsuura S."/>
            <person name="Kawai J."/>
            <person name="Okazaki Y."/>
            <person name="Muramatsu M."/>
            <person name="Inoue Y."/>
            <person name="Kira A."/>
            <person name="Hayashizaki Y."/>
        </authorList>
    </citation>
    <scope>NUCLEOTIDE SEQUENCE</scope>
    <source>
        <strain evidence="2">C57BL/6J</strain>
        <tissue evidence="2">Head</tissue>
    </source>
</reference>
<reference evidence="2" key="2">
    <citation type="journal article" date="2000" name="Genome Res.">
        <title>Normalization and subtraction of cap-trapper-selected cDNAs to prepare full-length cDNA libraries for rapid discovery of new genes.</title>
        <authorList>
            <person name="Carninci P."/>
            <person name="Shibata Y."/>
            <person name="Hayatsu N."/>
            <person name="Sugahara Y."/>
            <person name="Shibata K."/>
            <person name="Itoh M."/>
            <person name="Konno H."/>
            <person name="Okazaki Y."/>
            <person name="Muramatsu M."/>
            <person name="Hayashizaki Y."/>
        </authorList>
    </citation>
    <scope>NUCLEOTIDE SEQUENCE</scope>
    <source>
        <strain evidence="2">C57BL/6J</strain>
        <tissue evidence="2">Head</tissue>
    </source>
</reference>
<feature type="non-terminal residue" evidence="2">
    <location>
        <position position="1"/>
    </location>
</feature>
<feature type="compositionally biased region" description="Pro residues" evidence="1">
    <location>
        <begin position="124"/>
        <end position="142"/>
    </location>
</feature>
<dbReference type="AGR" id="MGI:3641994"/>
<sequence>GSVQPSGSPIFGPIIGTPAPAGEIGRETPGTWSEAGERGQAAAADDEVQRESAHAPAQPGQPGRQLLHGMGAPRGSPSRDPDGQSRAARAVRPPPPPGPKRRSPPGSPAEPRESRGQPPSTGHQPPPPSPPRAPPAGPAPPERPGKLLKKEDKLKEPQEVPETHQIL</sequence>